<evidence type="ECO:0000256" key="1">
    <source>
        <dbReference type="ARBA" id="ARBA00022441"/>
    </source>
</evidence>
<organism evidence="3 4">
    <name type="scientific">Alteromonas confluentis</name>
    <dbReference type="NCBI Taxonomy" id="1656094"/>
    <lineage>
        <taxon>Bacteria</taxon>
        <taxon>Pseudomonadati</taxon>
        <taxon>Pseudomonadota</taxon>
        <taxon>Gammaproteobacteria</taxon>
        <taxon>Alteromonadales</taxon>
        <taxon>Alteromonadaceae</taxon>
        <taxon>Alteromonas/Salinimonas group</taxon>
        <taxon>Alteromonas</taxon>
    </lineage>
</organism>
<dbReference type="SMART" id="SM00612">
    <property type="entry name" value="Kelch"/>
    <property type="match status" value="5"/>
</dbReference>
<dbReference type="EMBL" id="MDHN01000013">
    <property type="protein sequence ID" value="OFC71583.1"/>
    <property type="molecule type" value="Genomic_DNA"/>
</dbReference>
<evidence type="ECO:0008006" key="5">
    <source>
        <dbReference type="Google" id="ProtNLM"/>
    </source>
</evidence>
<sequence length="327" mass="36310">MYVRTIRLLTLLVGLVLIAACSSIPDISKFQKGNTFKLETPRLGAKSATDDKRIFVFGGSYKAGFLGDVEIIDPTTKNIQVLKNHIIPRRYFSAVYDGSENVYLIGGIAQDGKKVRYESKVEIFNTVTRKVVEAAPLPYPTRMNSAVYLNKKIYVLGGSHLDWDTRKHKTTAIMAIFDTQTGVWSLGPPMPTEKETATVTYDGKIYAIGGYASGESQDVFEQFDPATGKWQSMPPLPEKISAHSATVWRDYLIVFGNYDDLNAVWTYDFKAKQWHNSKLEITGVRHSSAVTFNDSVYLIGGTQGTSGPVLDAIQVFDAKQLRKAVGK</sequence>
<dbReference type="OrthoDB" id="6328960at2"/>
<keyword evidence="1" id="KW-0880">Kelch repeat</keyword>
<evidence type="ECO:0000313" key="4">
    <source>
        <dbReference type="Proteomes" id="UP000175691"/>
    </source>
</evidence>
<protein>
    <recommendedName>
        <fullName evidence="5">Galactose oxidase</fullName>
    </recommendedName>
</protein>
<dbReference type="PANTHER" id="PTHR46260:SF3">
    <property type="entry name" value="RING-TYPE DOMAIN-CONTAINING PROTEIN"/>
    <property type="match status" value="1"/>
</dbReference>
<comment type="caution">
    <text evidence="3">The sequence shown here is derived from an EMBL/GenBank/DDBJ whole genome shotgun (WGS) entry which is preliminary data.</text>
</comment>
<dbReference type="InterPro" id="IPR015915">
    <property type="entry name" value="Kelch-typ_b-propeller"/>
</dbReference>
<dbReference type="PANTHER" id="PTHR46260">
    <property type="entry name" value="RING-TYPE DOMAIN-CONTAINING PROTEIN"/>
    <property type="match status" value="1"/>
</dbReference>
<dbReference type="Gene3D" id="2.120.10.80">
    <property type="entry name" value="Kelch-type beta propeller"/>
    <property type="match status" value="2"/>
</dbReference>
<dbReference type="Pfam" id="PF01344">
    <property type="entry name" value="Kelch_1"/>
    <property type="match status" value="3"/>
</dbReference>
<dbReference type="STRING" id="1656094.BFC18_07570"/>
<name>A0A1E7ZDI7_9ALTE</name>
<dbReference type="RefSeq" id="WP_070124460.1">
    <property type="nucleotide sequence ID" value="NZ_MDHN01000013.1"/>
</dbReference>
<dbReference type="PROSITE" id="PS51257">
    <property type="entry name" value="PROKAR_LIPOPROTEIN"/>
    <property type="match status" value="1"/>
</dbReference>
<accession>A0A1E7ZDI7</accession>
<keyword evidence="2" id="KW-0677">Repeat</keyword>
<dbReference type="Proteomes" id="UP000175691">
    <property type="component" value="Unassembled WGS sequence"/>
</dbReference>
<dbReference type="InterPro" id="IPR051746">
    <property type="entry name" value="Kelch_domain_containing_8"/>
</dbReference>
<dbReference type="SUPFAM" id="SSF117281">
    <property type="entry name" value="Kelch motif"/>
    <property type="match status" value="2"/>
</dbReference>
<evidence type="ECO:0000256" key="2">
    <source>
        <dbReference type="ARBA" id="ARBA00022737"/>
    </source>
</evidence>
<evidence type="ECO:0000313" key="3">
    <source>
        <dbReference type="EMBL" id="OFC71583.1"/>
    </source>
</evidence>
<dbReference type="AlphaFoldDB" id="A0A1E7ZDI7"/>
<dbReference type="InterPro" id="IPR006652">
    <property type="entry name" value="Kelch_1"/>
</dbReference>
<keyword evidence="4" id="KW-1185">Reference proteome</keyword>
<reference evidence="3 4" key="1">
    <citation type="submission" date="2016-08" db="EMBL/GenBank/DDBJ databases">
        <authorList>
            <person name="Seilhamer J.J."/>
        </authorList>
    </citation>
    <scope>NUCLEOTIDE SEQUENCE [LARGE SCALE GENOMIC DNA]</scope>
    <source>
        <strain evidence="3 4">KCTC 42603</strain>
    </source>
</reference>
<gene>
    <name evidence="3" type="ORF">BFC18_07570</name>
</gene>
<proteinExistence type="predicted"/>